<comment type="caution">
    <text evidence="1">The sequence shown here is derived from an EMBL/GenBank/DDBJ whole genome shotgun (WGS) entry which is preliminary data.</text>
</comment>
<gene>
    <name evidence="1" type="ORF">JKILLFL_G8828</name>
</gene>
<accession>A0A9N8QHP0</accession>
<protein>
    <submittedName>
        <fullName evidence="1">Uncharacterized protein</fullName>
    </submittedName>
</protein>
<name>A0A9N8QHP0_9BASI</name>
<evidence type="ECO:0000313" key="1">
    <source>
        <dbReference type="EMBL" id="CAD6946654.1"/>
    </source>
</evidence>
<dbReference type="Proteomes" id="UP000836404">
    <property type="component" value="Unassembled WGS sequence"/>
</dbReference>
<keyword evidence="2" id="KW-1185">Reference proteome</keyword>
<evidence type="ECO:0000313" key="2">
    <source>
        <dbReference type="Proteomes" id="UP000836404"/>
    </source>
</evidence>
<reference evidence="1 2" key="1">
    <citation type="submission" date="2020-10" db="EMBL/GenBank/DDBJ databases">
        <authorList>
            <person name="Sedaghatjoo S."/>
        </authorList>
    </citation>
    <scope>NUCLEOTIDE SEQUENCE [LARGE SCALE GENOMIC DNA]</scope>
    <source>
        <strain evidence="1 2">LLFL</strain>
    </source>
</reference>
<proteinExistence type="predicted"/>
<dbReference type="EMBL" id="CAJHJF010004943">
    <property type="protein sequence ID" value="CAD6946654.1"/>
    <property type="molecule type" value="Genomic_DNA"/>
</dbReference>
<organism evidence="1 2">
    <name type="scientific">Tilletia laevis</name>
    <dbReference type="NCBI Taxonomy" id="157183"/>
    <lineage>
        <taxon>Eukaryota</taxon>
        <taxon>Fungi</taxon>
        <taxon>Dikarya</taxon>
        <taxon>Basidiomycota</taxon>
        <taxon>Ustilaginomycotina</taxon>
        <taxon>Exobasidiomycetes</taxon>
        <taxon>Tilletiales</taxon>
        <taxon>Tilletiaceae</taxon>
        <taxon>Tilletia</taxon>
    </lineage>
</organism>
<dbReference type="AlphaFoldDB" id="A0A9N8QHP0"/>
<sequence>MDDRQPLLDAQQAILLPLPATWSGLFEASQPASDIPSSSQLCLGLLDDSDREVYAQIYAYIKEQYESRAYTDWMQIWCAIVQNLSVSGFVVSSWLTLRHTAFI</sequence>